<protein>
    <submittedName>
        <fullName evidence="1">YD repeat-containing protein</fullName>
    </submittedName>
</protein>
<dbReference type="Gene3D" id="2.180.10.10">
    <property type="entry name" value="RHS repeat-associated core"/>
    <property type="match status" value="1"/>
</dbReference>
<dbReference type="InterPro" id="IPR006530">
    <property type="entry name" value="YD"/>
</dbReference>
<dbReference type="NCBIfam" id="TIGR01643">
    <property type="entry name" value="YD_repeat_2x"/>
    <property type="match status" value="1"/>
</dbReference>
<dbReference type="AlphaFoldDB" id="A0A840TY97"/>
<evidence type="ECO:0000313" key="1">
    <source>
        <dbReference type="EMBL" id="MBB5286263.1"/>
    </source>
</evidence>
<keyword evidence="2" id="KW-1185">Reference proteome</keyword>
<sequence length="265" mass="30633">MKKSLVFLSLLLAILVLDCKRKKEDGPNPQVEGCLMMLETIDGRLYRRYEYNEDKSLFRIQQYQTGGEGKLEKRYTFEYDANGFVKLFRETNLLPPYQNFQYEIFNSTQDRAEGIVQSLIQNSGPRFVQSYALQYDDRGNVVQYDWADSYWRYEYDDRGNVTRWYIKAGSTPEQLTAEYANYDDKRNLYYYSEGPRLINLIIGGGTSAQNPGSFKFFGTGGIVAQTGIVTYQYNEKDMPVQASVSIFGPSGVPATQAYRFEYECL</sequence>
<reference evidence="1 2" key="1">
    <citation type="submission" date="2020-08" db="EMBL/GenBank/DDBJ databases">
        <title>Genomic Encyclopedia of Type Strains, Phase IV (KMG-IV): sequencing the most valuable type-strain genomes for metagenomic binning, comparative biology and taxonomic classification.</title>
        <authorList>
            <person name="Goeker M."/>
        </authorList>
    </citation>
    <scope>NUCLEOTIDE SEQUENCE [LARGE SCALE GENOMIC DNA]</scope>
    <source>
        <strain evidence="1 2">DSM 105074</strain>
    </source>
</reference>
<gene>
    <name evidence="1" type="ORF">HNQ92_004423</name>
</gene>
<dbReference type="Proteomes" id="UP000557307">
    <property type="component" value="Unassembled WGS sequence"/>
</dbReference>
<proteinExistence type="predicted"/>
<organism evidence="1 2">
    <name type="scientific">Rhabdobacter roseus</name>
    <dbReference type="NCBI Taxonomy" id="1655419"/>
    <lineage>
        <taxon>Bacteria</taxon>
        <taxon>Pseudomonadati</taxon>
        <taxon>Bacteroidota</taxon>
        <taxon>Cytophagia</taxon>
        <taxon>Cytophagales</taxon>
        <taxon>Cytophagaceae</taxon>
        <taxon>Rhabdobacter</taxon>
    </lineage>
</organism>
<dbReference type="EMBL" id="JACHGF010000009">
    <property type="protein sequence ID" value="MBB5286263.1"/>
    <property type="molecule type" value="Genomic_DNA"/>
</dbReference>
<dbReference type="RefSeq" id="WP_184177251.1">
    <property type="nucleotide sequence ID" value="NZ_JACHGF010000009.1"/>
</dbReference>
<name>A0A840TY97_9BACT</name>
<evidence type="ECO:0000313" key="2">
    <source>
        <dbReference type="Proteomes" id="UP000557307"/>
    </source>
</evidence>
<comment type="caution">
    <text evidence="1">The sequence shown here is derived from an EMBL/GenBank/DDBJ whole genome shotgun (WGS) entry which is preliminary data.</text>
</comment>
<accession>A0A840TY97</accession>